<proteinExistence type="predicted"/>
<evidence type="ECO:0000259" key="1">
    <source>
        <dbReference type="Pfam" id="PF07045"/>
    </source>
</evidence>
<dbReference type="EMBL" id="FNST01000002">
    <property type="protein sequence ID" value="SEC49632.1"/>
    <property type="molecule type" value="Genomic_DNA"/>
</dbReference>
<dbReference type="PANTHER" id="PTHR41521">
    <property type="match status" value="1"/>
</dbReference>
<accession>A0A1H4SZN0</accession>
<dbReference type="Pfam" id="PF07045">
    <property type="entry name" value="DUF1330"/>
    <property type="match status" value="1"/>
</dbReference>
<dbReference type="AlphaFoldDB" id="A0A1H4SZN0"/>
<name>A0A1H4SZN0_STRMJ</name>
<dbReference type="InterPro" id="IPR010753">
    <property type="entry name" value="DUF1330"/>
</dbReference>
<dbReference type="PANTHER" id="PTHR41521:SF4">
    <property type="entry name" value="BLR0684 PROTEIN"/>
    <property type="match status" value="1"/>
</dbReference>
<protein>
    <submittedName>
        <fullName evidence="2">Uncharacterized conserved protein, DUF1330 family</fullName>
    </submittedName>
</protein>
<dbReference type="Gene3D" id="3.30.70.100">
    <property type="match status" value="1"/>
</dbReference>
<organism evidence="2 3">
    <name type="scientific">Streptomyces melanosporofaciens</name>
    <dbReference type="NCBI Taxonomy" id="67327"/>
    <lineage>
        <taxon>Bacteria</taxon>
        <taxon>Bacillati</taxon>
        <taxon>Actinomycetota</taxon>
        <taxon>Actinomycetes</taxon>
        <taxon>Kitasatosporales</taxon>
        <taxon>Streptomycetaceae</taxon>
        <taxon>Streptomyces</taxon>
        <taxon>Streptomyces violaceusniger group</taxon>
    </lineage>
</organism>
<feature type="domain" description="DUF1330" evidence="1">
    <location>
        <begin position="4"/>
        <end position="97"/>
    </location>
</feature>
<gene>
    <name evidence="2" type="ORF">SAMN04490356_4374</name>
</gene>
<dbReference type="SUPFAM" id="SSF54909">
    <property type="entry name" value="Dimeric alpha+beta barrel"/>
    <property type="match status" value="1"/>
</dbReference>
<reference evidence="3" key="1">
    <citation type="submission" date="2016-10" db="EMBL/GenBank/DDBJ databases">
        <authorList>
            <person name="Varghese N."/>
            <person name="Submissions S."/>
        </authorList>
    </citation>
    <scope>NUCLEOTIDE SEQUENCE [LARGE SCALE GENOMIC DNA]</scope>
    <source>
        <strain evidence="3">DSM 40318</strain>
    </source>
</reference>
<dbReference type="RefSeq" id="WP_093464210.1">
    <property type="nucleotide sequence ID" value="NZ_FNST01000002.1"/>
</dbReference>
<evidence type="ECO:0000313" key="2">
    <source>
        <dbReference type="EMBL" id="SEC49632.1"/>
    </source>
</evidence>
<dbReference type="Proteomes" id="UP000198609">
    <property type="component" value="Unassembled WGS sequence"/>
</dbReference>
<keyword evidence="3" id="KW-1185">Reference proteome</keyword>
<evidence type="ECO:0000313" key="3">
    <source>
        <dbReference type="Proteomes" id="UP000198609"/>
    </source>
</evidence>
<sequence>MPAAYALAHLHGRSPHPDIIEYLERIQATLDPFHGRFRIHGGELEVVEGEWPGSVVLIEFPGGMADAREWYASPAYQDILRLRTDHIEGVVVLVEGVDSGYEPLARAEKLRAADPGGYAR</sequence>
<dbReference type="InterPro" id="IPR011008">
    <property type="entry name" value="Dimeric_a/b-barrel"/>
</dbReference>